<dbReference type="EMBL" id="CP061800">
    <property type="protein sequence ID" value="QTA90288.1"/>
    <property type="molecule type" value="Genomic_DNA"/>
</dbReference>
<dbReference type="GO" id="GO:0051301">
    <property type="term" value="P:cell division"/>
    <property type="evidence" value="ECO:0007669"/>
    <property type="project" value="UniProtKB-KW"/>
</dbReference>
<comment type="similarity">
    <text evidence="2">Belongs to the ScpA family.</text>
</comment>
<comment type="subcellular location">
    <subcellularLocation>
        <location evidence="2">Cytoplasm</location>
    </subcellularLocation>
    <text evidence="2">Associated with two foci at the outer edges of the nucleoid region in young cells, and at four foci within both cell halves in older cells.</text>
</comment>
<reference evidence="3" key="1">
    <citation type="journal article" date="2021" name="Microb. Physiol.">
        <title>Proteogenomic Insights into the Physiology of Marine, Sulfate-Reducing, Filamentous Desulfonema limicola and Desulfonema magnum.</title>
        <authorList>
            <person name="Schnaars V."/>
            <person name="Wohlbrand L."/>
            <person name="Scheve S."/>
            <person name="Hinrichs C."/>
            <person name="Reinhardt R."/>
            <person name="Rabus R."/>
        </authorList>
    </citation>
    <scope>NUCLEOTIDE SEQUENCE</scope>
    <source>
        <strain evidence="3">4be13</strain>
    </source>
</reference>
<keyword evidence="2" id="KW-0963">Cytoplasm</keyword>
<protein>
    <recommendedName>
        <fullName evidence="1 2">Segregation and condensation protein A</fullName>
    </recommendedName>
</protein>
<proteinExistence type="inferred from homology"/>
<gene>
    <name evidence="2 3" type="primary">scpA</name>
    <name evidence="3" type="ORF">dnm_063490</name>
</gene>
<dbReference type="GO" id="GO:0005737">
    <property type="term" value="C:cytoplasm"/>
    <property type="evidence" value="ECO:0007669"/>
    <property type="project" value="UniProtKB-SubCell"/>
</dbReference>
<evidence type="ECO:0000313" key="3">
    <source>
        <dbReference type="EMBL" id="QTA90288.1"/>
    </source>
</evidence>
<dbReference type="InterPro" id="IPR003768">
    <property type="entry name" value="ScpA"/>
</dbReference>
<dbReference type="HAMAP" id="MF_01805">
    <property type="entry name" value="ScpA"/>
    <property type="match status" value="1"/>
</dbReference>
<evidence type="ECO:0000256" key="2">
    <source>
        <dbReference type="HAMAP-Rule" id="MF_01805"/>
    </source>
</evidence>
<evidence type="ECO:0000256" key="1">
    <source>
        <dbReference type="ARBA" id="ARBA00044777"/>
    </source>
</evidence>
<dbReference type="PANTHER" id="PTHR33969">
    <property type="entry name" value="SEGREGATION AND CONDENSATION PROTEIN A"/>
    <property type="match status" value="1"/>
</dbReference>
<dbReference type="GO" id="GO:0007059">
    <property type="term" value="P:chromosome segregation"/>
    <property type="evidence" value="ECO:0007669"/>
    <property type="project" value="UniProtKB-UniRule"/>
</dbReference>
<dbReference type="PANTHER" id="PTHR33969:SF2">
    <property type="entry name" value="SEGREGATION AND CONDENSATION PROTEIN A"/>
    <property type="match status" value="1"/>
</dbReference>
<dbReference type="Proteomes" id="UP000663722">
    <property type="component" value="Chromosome"/>
</dbReference>
<accession>A0A975BRX8</accession>
<dbReference type="Pfam" id="PF02616">
    <property type="entry name" value="SMC_ScpA"/>
    <property type="match status" value="1"/>
</dbReference>
<dbReference type="Gene3D" id="6.10.250.2410">
    <property type="match status" value="1"/>
</dbReference>
<comment type="function">
    <text evidence="2">Participates in chromosomal partition during cell division. May act via the formation of a condensin-like complex containing Smc and ScpB that pull DNA away from mid-cell into both cell halves.</text>
</comment>
<dbReference type="RefSeq" id="WP_207678554.1">
    <property type="nucleotide sequence ID" value="NZ_CP061800.1"/>
</dbReference>
<dbReference type="GO" id="GO:0006260">
    <property type="term" value="P:DNA replication"/>
    <property type="evidence" value="ECO:0007669"/>
    <property type="project" value="UniProtKB-UniRule"/>
</dbReference>
<name>A0A975BRX8_9BACT</name>
<evidence type="ECO:0000313" key="4">
    <source>
        <dbReference type="Proteomes" id="UP000663722"/>
    </source>
</evidence>
<keyword evidence="2" id="KW-0132">Cell division</keyword>
<organism evidence="3 4">
    <name type="scientific">Desulfonema magnum</name>
    <dbReference type="NCBI Taxonomy" id="45655"/>
    <lineage>
        <taxon>Bacteria</taxon>
        <taxon>Pseudomonadati</taxon>
        <taxon>Thermodesulfobacteriota</taxon>
        <taxon>Desulfobacteria</taxon>
        <taxon>Desulfobacterales</taxon>
        <taxon>Desulfococcaceae</taxon>
        <taxon>Desulfonema</taxon>
    </lineage>
</organism>
<dbReference type="KEGG" id="dmm:dnm_063490"/>
<comment type="subunit">
    <text evidence="2">Component of a cohesin-like complex composed of ScpA, ScpB and the Smc homodimer, in which ScpA and ScpB bind to the head domain of Smc. The presence of the three proteins is required for the association of the complex with DNA.</text>
</comment>
<keyword evidence="4" id="KW-1185">Reference proteome</keyword>
<dbReference type="AlphaFoldDB" id="A0A975BRX8"/>
<sequence>MSSERYEVKLMNIFEGPMDLLVYLIKKNEVDIYDIPIAVITDQYLGYLEWMKAMNVDFAGDFIVMAATLTHIKSKMLLPVHKDQEDEEDPRLEITRPIIEYLQMKSVAEQLAERNLLGEDVFLRRPAKEEFLVNREYDELIKIDLFELVDAFHRILENMPGDHKVDFSSDRISIKDKISEVVDILEKNGSETFDRLFPANADKGEVIITFLAILEMAKLSLIRITQHVQTGIIRVFYL</sequence>
<keyword evidence="2" id="KW-0131">Cell cycle</keyword>
<keyword evidence="2" id="KW-0159">Chromosome partition</keyword>